<feature type="region of interest" description="Disordered" evidence="1">
    <location>
        <begin position="1"/>
        <end position="66"/>
    </location>
</feature>
<feature type="compositionally biased region" description="Polar residues" evidence="1">
    <location>
        <begin position="50"/>
        <end position="62"/>
    </location>
</feature>
<gene>
    <name evidence="2" type="ORF">BDV38DRAFT_247029</name>
</gene>
<dbReference type="EMBL" id="ML743578">
    <property type="protein sequence ID" value="KAE8137297.1"/>
    <property type="molecule type" value="Genomic_DNA"/>
</dbReference>
<name>A0A5N6STT6_ASPPS</name>
<dbReference type="Proteomes" id="UP000325672">
    <property type="component" value="Unassembled WGS sequence"/>
</dbReference>
<dbReference type="RefSeq" id="XP_031913360.1">
    <property type="nucleotide sequence ID" value="XM_032054620.1"/>
</dbReference>
<sequence>MSPRQNPDSNSQEVKIDSGQTGPPKQDALNGDKSINIPRGSDDYTRNDSHTSPNATKQSNVHDNSDADWEIVSYVQDGKKDNDLPFHGRIGHFSIDVGWGKRKHRLYSSDWSFGHYHHHRHQCHADIHGEEGSKGRLTE</sequence>
<evidence type="ECO:0000313" key="2">
    <source>
        <dbReference type="EMBL" id="KAE8137297.1"/>
    </source>
</evidence>
<evidence type="ECO:0000313" key="3">
    <source>
        <dbReference type="Proteomes" id="UP000325672"/>
    </source>
</evidence>
<accession>A0A5N6STT6</accession>
<keyword evidence="3" id="KW-1185">Reference proteome</keyword>
<evidence type="ECO:0000256" key="1">
    <source>
        <dbReference type="SAM" id="MobiDB-lite"/>
    </source>
</evidence>
<feature type="compositionally biased region" description="Polar residues" evidence="1">
    <location>
        <begin position="1"/>
        <end position="23"/>
    </location>
</feature>
<dbReference type="AlphaFoldDB" id="A0A5N6STT6"/>
<dbReference type="GeneID" id="43638830"/>
<proteinExistence type="predicted"/>
<organism evidence="2 3">
    <name type="scientific">Aspergillus pseudotamarii</name>
    <dbReference type="NCBI Taxonomy" id="132259"/>
    <lineage>
        <taxon>Eukaryota</taxon>
        <taxon>Fungi</taxon>
        <taxon>Dikarya</taxon>
        <taxon>Ascomycota</taxon>
        <taxon>Pezizomycotina</taxon>
        <taxon>Eurotiomycetes</taxon>
        <taxon>Eurotiomycetidae</taxon>
        <taxon>Eurotiales</taxon>
        <taxon>Aspergillaceae</taxon>
        <taxon>Aspergillus</taxon>
        <taxon>Aspergillus subgen. Circumdati</taxon>
    </lineage>
</organism>
<dbReference type="OrthoDB" id="4778343at2759"/>
<reference evidence="2 3" key="1">
    <citation type="submission" date="2019-04" db="EMBL/GenBank/DDBJ databases">
        <title>Friends and foes A comparative genomics study of 23 Aspergillus species from section Flavi.</title>
        <authorList>
            <consortium name="DOE Joint Genome Institute"/>
            <person name="Kjaerbolling I."/>
            <person name="Vesth T."/>
            <person name="Frisvad J.C."/>
            <person name="Nybo J.L."/>
            <person name="Theobald S."/>
            <person name="Kildgaard S."/>
            <person name="Isbrandt T."/>
            <person name="Kuo A."/>
            <person name="Sato A."/>
            <person name="Lyhne E.K."/>
            <person name="Kogle M.E."/>
            <person name="Wiebenga A."/>
            <person name="Kun R.S."/>
            <person name="Lubbers R.J."/>
            <person name="Makela M.R."/>
            <person name="Barry K."/>
            <person name="Chovatia M."/>
            <person name="Clum A."/>
            <person name="Daum C."/>
            <person name="Haridas S."/>
            <person name="He G."/>
            <person name="LaButti K."/>
            <person name="Lipzen A."/>
            <person name="Mondo S."/>
            <person name="Riley R."/>
            <person name="Salamov A."/>
            <person name="Simmons B.A."/>
            <person name="Magnuson J.K."/>
            <person name="Henrissat B."/>
            <person name="Mortensen U.H."/>
            <person name="Larsen T.O."/>
            <person name="Devries R.P."/>
            <person name="Grigoriev I.V."/>
            <person name="Machida M."/>
            <person name="Baker S.E."/>
            <person name="Andersen M.R."/>
        </authorList>
    </citation>
    <scope>NUCLEOTIDE SEQUENCE [LARGE SCALE GENOMIC DNA]</scope>
    <source>
        <strain evidence="2 3">CBS 117625</strain>
    </source>
</reference>
<protein>
    <submittedName>
        <fullName evidence="2">Uncharacterized protein</fullName>
    </submittedName>
</protein>
<feature type="compositionally biased region" description="Basic and acidic residues" evidence="1">
    <location>
        <begin position="40"/>
        <end position="49"/>
    </location>
</feature>